<dbReference type="NCBIfam" id="NF003629">
    <property type="entry name" value="PRK05270.1-2"/>
    <property type="match status" value="1"/>
</dbReference>
<evidence type="ECO:0000313" key="13">
    <source>
        <dbReference type="EMBL" id="OLU39289.1"/>
    </source>
</evidence>
<dbReference type="RefSeq" id="WP_075819640.1">
    <property type="nucleotide sequence ID" value="NZ_CAOUMU010000054.1"/>
</dbReference>
<dbReference type="Pfam" id="PF02744">
    <property type="entry name" value="GalP_UDP_tr_C"/>
    <property type="match status" value="1"/>
</dbReference>
<evidence type="ECO:0000256" key="9">
    <source>
        <dbReference type="ARBA" id="ARBA00023277"/>
    </source>
</evidence>
<keyword evidence="7 10" id="KW-0548">Nucleotidyltransferase</keyword>
<comment type="subcellular location">
    <subcellularLocation>
        <location evidence="2 10">Cytoplasm</location>
    </subcellularLocation>
</comment>
<name>A0A1U7NFP3_9FIRM</name>
<keyword evidence="8 10" id="KW-0299">Galactose metabolism</keyword>
<dbReference type="InterPro" id="IPR005849">
    <property type="entry name" value="GalP_Utransf_N"/>
</dbReference>
<dbReference type="PIRSF" id="PIRSF006005">
    <property type="entry name" value="GalT_BS"/>
    <property type="match status" value="1"/>
</dbReference>
<dbReference type="PANTHER" id="PTHR39191">
    <property type="entry name" value="GALACTOSE-1-PHOSPHATE URIDYLYLTRANSFERASE"/>
    <property type="match status" value="1"/>
</dbReference>
<feature type="domain" description="Galactose-1-phosphate uridyl transferase C-terminal" evidence="12">
    <location>
        <begin position="243"/>
        <end position="422"/>
    </location>
</feature>
<dbReference type="EC" id="2.7.7.12" evidence="10"/>
<dbReference type="GO" id="GO:0008108">
    <property type="term" value="F:UDP-glucose:hexose-1-phosphate uridylyltransferase activity"/>
    <property type="evidence" value="ECO:0007669"/>
    <property type="project" value="UniProtKB-UniRule"/>
</dbReference>
<dbReference type="GO" id="GO:0006012">
    <property type="term" value="P:galactose metabolic process"/>
    <property type="evidence" value="ECO:0007669"/>
    <property type="project" value="UniProtKB-UniRule"/>
</dbReference>
<protein>
    <recommendedName>
        <fullName evidence="10">Galactose-1-phosphate uridylyltransferase</fullName>
        <shortName evidence="10">Gal-1-P uridylyltransferase</shortName>
        <ecNumber evidence="10">2.7.7.12</ecNumber>
    </recommendedName>
    <alternativeName>
        <fullName evidence="10">UDP-glucose--hexose-1-phosphate uridylyltransferase</fullName>
    </alternativeName>
</protein>
<evidence type="ECO:0000256" key="7">
    <source>
        <dbReference type="ARBA" id="ARBA00022695"/>
    </source>
</evidence>
<dbReference type="HAMAP" id="MF_00571">
    <property type="entry name" value="GalP_UDP_trans"/>
    <property type="match status" value="1"/>
</dbReference>
<dbReference type="OrthoDB" id="2293at2"/>
<evidence type="ECO:0000256" key="8">
    <source>
        <dbReference type="ARBA" id="ARBA00023144"/>
    </source>
</evidence>
<evidence type="ECO:0000256" key="10">
    <source>
        <dbReference type="HAMAP-Rule" id="MF_00571"/>
    </source>
</evidence>
<keyword evidence="5 10" id="KW-0963">Cytoplasm</keyword>
<dbReference type="GeneID" id="82202930"/>
<evidence type="ECO:0000256" key="4">
    <source>
        <dbReference type="ARBA" id="ARBA00008706"/>
    </source>
</evidence>
<comment type="pathway">
    <text evidence="3 10">Carbohydrate metabolism; galactose metabolism.</text>
</comment>
<dbReference type="PANTHER" id="PTHR39191:SF1">
    <property type="entry name" value="DUF4922 DOMAIN-CONTAINING PROTEIN"/>
    <property type="match status" value="1"/>
</dbReference>
<dbReference type="InterPro" id="IPR005850">
    <property type="entry name" value="GalP_Utransf_C"/>
</dbReference>
<evidence type="ECO:0000313" key="14">
    <source>
        <dbReference type="Proteomes" id="UP000186341"/>
    </source>
</evidence>
<keyword evidence="14" id="KW-1185">Reference proteome</keyword>
<evidence type="ECO:0000256" key="3">
    <source>
        <dbReference type="ARBA" id="ARBA00004947"/>
    </source>
</evidence>
<sequence>MNKTINQLLQFGLDHQMIDENDLPYAANQLIDLLKIDSFEREHVEAPSLYPILDDLLDYAVKNNLCEDTVTSKDLFDTRIMDCLMPRPSEVVRNFWKEYEEDPQKATDDYYQLSINSNYIRKSRTDKNINFKAPSRYGDIQISINLSKPEKDPKEIAAARNVKSSGYPKCLLCPENVGYAGHTNHPARQTHRIIPLNLKSGKYFMQYSPYVYYNEHCIILNENHIPMRIDRNTFENLFEFITLFPHYMLGSNTDIPIVGGSILTHDHYQGGRHRFPIQDAHTIDSFELDGVHAEIIEWPLSTLRLRDKNPGKLVDLADRILAFWKEYEDLDLDIIPYTGSTRHNAITPIARMNGDEYEIDLVFRNNRTSEQYPDGIFHPHPEHHHIKKENIGLIEVMGLAVLPARLKDELVLVEKVLTNQLDASTEPSLDKHANWIESLKAEYTPEIDVHEFVNQQTGAKFVSVLENAGVFKMDEEGLDGFRRFIRKFEETL</sequence>
<dbReference type="Pfam" id="PF01087">
    <property type="entry name" value="GalP_UDP_transf"/>
    <property type="match status" value="1"/>
</dbReference>
<dbReference type="EMBL" id="MPJW01000138">
    <property type="protein sequence ID" value="OLU39289.1"/>
    <property type="molecule type" value="Genomic_DNA"/>
</dbReference>
<proteinExistence type="inferred from homology"/>
<comment type="similarity">
    <text evidence="4 10">Belongs to the galactose-1-phosphate uridylyltransferase type 2 family.</text>
</comment>
<keyword evidence="9 10" id="KW-0119">Carbohydrate metabolism</keyword>
<evidence type="ECO:0000256" key="2">
    <source>
        <dbReference type="ARBA" id="ARBA00004496"/>
    </source>
</evidence>
<evidence type="ECO:0000256" key="1">
    <source>
        <dbReference type="ARBA" id="ARBA00001107"/>
    </source>
</evidence>
<dbReference type="GO" id="GO:0005737">
    <property type="term" value="C:cytoplasm"/>
    <property type="evidence" value="ECO:0007669"/>
    <property type="project" value="UniProtKB-SubCell"/>
</dbReference>
<evidence type="ECO:0000259" key="11">
    <source>
        <dbReference type="Pfam" id="PF01087"/>
    </source>
</evidence>
<dbReference type="AlphaFoldDB" id="A0A1U7NFP3"/>
<keyword evidence="6 10" id="KW-0808">Transferase</keyword>
<dbReference type="InterPro" id="IPR000766">
    <property type="entry name" value="GalP_uridyl_Trfase_II"/>
</dbReference>
<accession>A0A1U7NFP3</accession>
<comment type="catalytic activity">
    <reaction evidence="1 10">
        <text>alpha-D-galactose 1-phosphate + UDP-alpha-D-glucose = alpha-D-glucose 1-phosphate + UDP-alpha-D-galactose</text>
        <dbReference type="Rhea" id="RHEA:13989"/>
        <dbReference type="ChEBI" id="CHEBI:58336"/>
        <dbReference type="ChEBI" id="CHEBI:58601"/>
        <dbReference type="ChEBI" id="CHEBI:58885"/>
        <dbReference type="ChEBI" id="CHEBI:66914"/>
        <dbReference type="EC" id="2.7.7.12"/>
    </reaction>
</comment>
<evidence type="ECO:0000256" key="5">
    <source>
        <dbReference type="ARBA" id="ARBA00022490"/>
    </source>
</evidence>
<organism evidence="13 14">
    <name type="scientific">Ileibacterium valens</name>
    <dbReference type="NCBI Taxonomy" id="1862668"/>
    <lineage>
        <taxon>Bacteria</taxon>
        <taxon>Bacillati</taxon>
        <taxon>Bacillota</taxon>
        <taxon>Erysipelotrichia</taxon>
        <taxon>Erysipelotrichales</taxon>
        <taxon>Erysipelotrichaceae</taxon>
        <taxon>Ileibacterium</taxon>
    </lineage>
</organism>
<feature type="domain" description="Galactose-1-phosphate uridyl transferase N-terminal" evidence="11">
    <location>
        <begin position="25"/>
        <end position="226"/>
    </location>
</feature>
<reference evidence="13 14" key="1">
    <citation type="submission" date="2016-11" db="EMBL/GenBank/DDBJ databases">
        <title>Description of two novel members of the family Erysipelotrichaceae: Ileibacterium lipovorans gen. nov., sp. nov. and Dubosiella newyorkensis, gen. nov., sp. nov.</title>
        <authorList>
            <person name="Cox L.M."/>
            <person name="Sohn J."/>
            <person name="Tyrrell K.L."/>
            <person name="Citron D.M."/>
            <person name="Lawson P.A."/>
            <person name="Patel N.B."/>
            <person name="Iizumi T."/>
            <person name="Perez-Perez G.I."/>
            <person name="Goldstein E.J."/>
            <person name="Blaser M.J."/>
        </authorList>
    </citation>
    <scope>NUCLEOTIDE SEQUENCE [LARGE SCALE GENOMIC DNA]</scope>
    <source>
        <strain evidence="13 14">NYU-BL-A3</strain>
    </source>
</reference>
<comment type="caution">
    <text evidence="13">The sequence shown here is derived from an EMBL/GenBank/DDBJ whole genome shotgun (WGS) entry which is preliminary data.</text>
</comment>
<gene>
    <name evidence="10" type="primary">galT</name>
    <name evidence="13" type="ORF">BO222_06940</name>
</gene>
<dbReference type="Proteomes" id="UP000186341">
    <property type="component" value="Unassembled WGS sequence"/>
</dbReference>
<evidence type="ECO:0000259" key="12">
    <source>
        <dbReference type="Pfam" id="PF02744"/>
    </source>
</evidence>
<dbReference type="UniPathway" id="UPA00214"/>
<evidence type="ECO:0000256" key="6">
    <source>
        <dbReference type="ARBA" id="ARBA00022679"/>
    </source>
</evidence>